<dbReference type="Proteomes" id="UP000309340">
    <property type="component" value="Unassembled WGS sequence"/>
</dbReference>
<evidence type="ECO:0000313" key="1">
    <source>
        <dbReference type="EMBL" id="TKA62334.1"/>
    </source>
</evidence>
<accession>A0A4U0WHC4</accession>
<evidence type="ECO:0000313" key="2">
    <source>
        <dbReference type="Proteomes" id="UP000309340"/>
    </source>
</evidence>
<protein>
    <submittedName>
        <fullName evidence="1">Uncharacterized protein</fullName>
    </submittedName>
</protein>
<reference evidence="1 2" key="1">
    <citation type="submission" date="2017-03" db="EMBL/GenBank/DDBJ databases">
        <title>Genomes of endolithic fungi from Antarctica.</title>
        <authorList>
            <person name="Coleine C."/>
            <person name="Masonjones S."/>
            <person name="Stajich J.E."/>
        </authorList>
    </citation>
    <scope>NUCLEOTIDE SEQUENCE [LARGE SCALE GENOMIC DNA]</scope>
    <source>
        <strain evidence="1 2">CCFEE 5184</strain>
    </source>
</reference>
<dbReference type="EMBL" id="NAJQ01001093">
    <property type="protein sequence ID" value="TKA62334.1"/>
    <property type="molecule type" value="Genomic_DNA"/>
</dbReference>
<keyword evidence="2" id="KW-1185">Reference proteome</keyword>
<comment type="caution">
    <text evidence="1">The sequence shown here is derived from an EMBL/GenBank/DDBJ whole genome shotgun (WGS) entry which is preliminary data.</text>
</comment>
<dbReference type="OrthoDB" id="3889571at2759"/>
<dbReference type="AlphaFoldDB" id="A0A4U0WHC4"/>
<proteinExistence type="predicted"/>
<sequence length="322" mass="36082">MNAGSEKLSHCEAEIQENIYGITLEDIRATLRSMTRVQEAADQGSHQHKAPGSLINQQMVTQAAGVQPSPREVSVGTALRELQASKQAKQAARKRRKIMRLRRARLAPIISPDEGLLEGVGGPSRHEVVDPPCRNELSKHENVMRREQEQQIRVADIEYRELMELDELALTLRMKAEKQAHKQHLQAMKLSMLSMSTKKANEQIPQLMASGLRLELDPELQDPAMTERLKALAQSGGLNAIWSKYQPAERLAADTQRGQVPSRRSRVDDAHLRDSTVKMTEDGMTEAMSALDLERLGQRSLPHVPTPWPTRVSAAGNKWYDS</sequence>
<organism evidence="1 2">
    <name type="scientific">Friedmanniomyces simplex</name>
    <dbReference type="NCBI Taxonomy" id="329884"/>
    <lineage>
        <taxon>Eukaryota</taxon>
        <taxon>Fungi</taxon>
        <taxon>Dikarya</taxon>
        <taxon>Ascomycota</taxon>
        <taxon>Pezizomycotina</taxon>
        <taxon>Dothideomycetes</taxon>
        <taxon>Dothideomycetidae</taxon>
        <taxon>Mycosphaerellales</taxon>
        <taxon>Teratosphaeriaceae</taxon>
        <taxon>Friedmanniomyces</taxon>
    </lineage>
</organism>
<gene>
    <name evidence="1" type="ORF">B0A55_10657</name>
</gene>
<name>A0A4U0WHC4_9PEZI</name>